<dbReference type="InterPro" id="IPR001387">
    <property type="entry name" value="Cro/C1-type_HTH"/>
</dbReference>
<name>A0A2R8B7X2_9RHOB</name>
<dbReference type="GO" id="GO:0005829">
    <property type="term" value="C:cytosol"/>
    <property type="evidence" value="ECO:0007669"/>
    <property type="project" value="TreeGrafter"/>
</dbReference>
<dbReference type="Proteomes" id="UP000244924">
    <property type="component" value="Unassembled WGS sequence"/>
</dbReference>
<keyword evidence="4" id="KW-1185">Reference proteome</keyword>
<dbReference type="PANTHER" id="PTHR46797:SF19">
    <property type="entry name" value="BLL2473 PROTEIN"/>
    <property type="match status" value="1"/>
</dbReference>
<dbReference type="PANTHER" id="PTHR46797">
    <property type="entry name" value="HTH-TYPE TRANSCRIPTIONAL REGULATOR"/>
    <property type="match status" value="1"/>
</dbReference>
<evidence type="ECO:0000256" key="1">
    <source>
        <dbReference type="ARBA" id="ARBA00023125"/>
    </source>
</evidence>
<dbReference type="RefSeq" id="WP_108852895.1">
    <property type="nucleotide sequence ID" value="NZ_OMOQ01000001.1"/>
</dbReference>
<dbReference type="PROSITE" id="PS50943">
    <property type="entry name" value="HTH_CROC1"/>
    <property type="match status" value="1"/>
</dbReference>
<dbReference type="Pfam" id="PF07883">
    <property type="entry name" value="Cupin_2"/>
    <property type="match status" value="1"/>
</dbReference>
<dbReference type="Gene3D" id="1.10.260.40">
    <property type="entry name" value="lambda repressor-like DNA-binding domains"/>
    <property type="match status" value="1"/>
</dbReference>
<dbReference type="InterPro" id="IPR050807">
    <property type="entry name" value="TransReg_Diox_bact_type"/>
</dbReference>
<dbReference type="EMBL" id="OMOQ01000001">
    <property type="protein sequence ID" value="SPH18583.1"/>
    <property type="molecule type" value="Genomic_DNA"/>
</dbReference>
<dbReference type="OrthoDB" id="9805356at2"/>
<dbReference type="GO" id="GO:0003700">
    <property type="term" value="F:DNA-binding transcription factor activity"/>
    <property type="evidence" value="ECO:0007669"/>
    <property type="project" value="TreeGrafter"/>
</dbReference>
<dbReference type="Gene3D" id="2.60.120.10">
    <property type="entry name" value="Jelly Rolls"/>
    <property type="match status" value="1"/>
</dbReference>
<dbReference type="InterPro" id="IPR011051">
    <property type="entry name" value="RmlC_Cupin_sf"/>
</dbReference>
<dbReference type="Pfam" id="PF13560">
    <property type="entry name" value="HTH_31"/>
    <property type="match status" value="1"/>
</dbReference>
<protein>
    <submittedName>
        <fullName evidence="3">HTH-type transcriptional regulator SutR</fullName>
    </submittedName>
</protein>
<dbReference type="InterPro" id="IPR014710">
    <property type="entry name" value="RmlC-like_jellyroll"/>
</dbReference>
<proteinExistence type="predicted"/>
<keyword evidence="1" id="KW-0238">DNA-binding</keyword>
<dbReference type="AlphaFoldDB" id="A0A2R8B7X2"/>
<dbReference type="GO" id="GO:0003677">
    <property type="term" value="F:DNA binding"/>
    <property type="evidence" value="ECO:0007669"/>
    <property type="project" value="UniProtKB-KW"/>
</dbReference>
<dbReference type="SMART" id="SM00530">
    <property type="entry name" value="HTH_XRE"/>
    <property type="match status" value="1"/>
</dbReference>
<evidence type="ECO:0000313" key="3">
    <source>
        <dbReference type="EMBL" id="SPH18583.1"/>
    </source>
</evidence>
<reference evidence="3 4" key="1">
    <citation type="submission" date="2018-03" db="EMBL/GenBank/DDBJ databases">
        <authorList>
            <person name="Keele B.F."/>
        </authorList>
    </citation>
    <scope>NUCLEOTIDE SEQUENCE [LARGE SCALE GENOMIC DNA]</scope>
    <source>
        <strain evidence="3 4">CECT 8626</strain>
    </source>
</reference>
<accession>A0A2R8B7X2</accession>
<dbReference type="SUPFAM" id="SSF47413">
    <property type="entry name" value="lambda repressor-like DNA-binding domains"/>
    <property type="match status" value="1"/>
</dbReference>
<evidence type="ECO:0000259" key="2">
    <source>
        <dbReference type="PROSITE" id="PS50943"/>
    </source>
</evidence>
<dbReference type="SUPFAM" id="SSF51182">
    <property type="entry name" value="RmlC-like cupins"/>
    <property type="match status" value="1"/>
</dbReference>
<dbReference type="InterPro" id="IPR010982">
    <property type="entry name" value="Lambda_DNA-bd_dom_sf"/>
</dbReference>
<feature type="domain" description="HTH cro/C1-type" evidence="2">
    <location>
        <begin position="19"/>
        <end position="73"/>
    </location>
</feature>
<evidence type="ECO:0000313" key="4">
    <source>
        <dbReference type="Proteomes" id="UP000244924"/>
    </source>
</evidence>
<organism evidence="3 4">
    <name type="scientific">Albidovulum aquaemixtae</name>
    <dbReference type="NCBI Taxonomy" id="1542388"/>
    <lineage>
        <taxon>Bacteria</taxon>
        <taxon>Pseudomonadati</taxon>
        <taxon>Pseudomonadota</taxon>
        <taxon>Alphaproteobacteria</taxon>
        <taxon>Rhodobacterales</taxon>
        <taxon>Paracoccaceae</taxon>
        <taxon>Albidovulum</taxon>
    </lineage>
</organism>
<dbReference type="InterPro" id="IPR013096">
    <property type="entry name" value="Cupin_2"/>
</dbReference>
<gene>
    <name evidence="3" type="primary">sutR_2</name>
    <name evidence="3" type="ORF">DEA8626_02123</name>
</gene>
<dbReference type="CDD" id="cd02209">
    <property type="entry name" value="cupin_XRE_C"/>
    <property type="match status" value="1"/>
</dbReference>
<dbReference type="CDD" id="cd00093">
    <property type="entry name" value="HTH_XRE"/>
    <property type="match status" value="1"/>
</dbReference>
<sequence length="198" mass="21701">MLSETLNERLGSYRIGQQIRELRAAKGLGLAQLGKHSGLSAGMLSKIERGQVFPTLPTLMRIAMVFGVGLDHFFTDGEVKPVLAVVRRAERLRLPSPPSGRAAVYFESLDYPVTDRLLQSYLAEFPSHGPATDPHQHKGVETIYIIAGCLGVEIHGTTHRLETGDSMYFEADFEHSYICMGDETCRAVVVVSGEPAEA</sequence>